<reference evidence="3" key="1">
    <citation type="journal article" date="2019" name="Int. J. Syst. Evol. Microbiol.">
        <title>The Global Catalogue of Microorganisms (GCM) 10K type strain sequencing project: providing services to taxonomists for standard genome sequencing and annotation.</title>
        <authorList>
            <consortium name="The Broad Institute Genomics Platform"/>
            <consortium name="The Broad Institute Genome Sequencing Center for Infectious Disease"/>
            <person name="Wu L."/>
            <person name="Ma J."/>
        </authorList>
    </citation>
    <scope>NUCLEOTIDE SEQUENCE [LARGE SCALE GENOMIC DNA]</scope>
    <source>
        <strain evidence="3">CGMCC 4.1782</strain>
    </source>
</reference>
<feature type="compositionally biased region" description="Low complexity" evidence="1">
    <location>
        <begin position="142"/>
        <end position="172"/>
    </location>
</feature>
<evidence type="ECO:0000313" key="3">
    <source>
        <dbReference type="Proteomes" id="UP001597374"/>
    </source>
</evidence>
<evidence type="ECO:0000256" key="1">
    <source>
        <dbReference type="SAM" id="MobiDB-lite"/>
    </source>
</evidence>
<dbReference type="Proteomes" id="UP001597374">
    <property type="component" value="Unassembled WGS sequence"/>
</dbReference>
<feature type="region of interest" description="Disordered" evidence="1">
    <location>
        <begin position="112"/>
        <end position="250"/>
    </location>
</feature>
<keyword evidence="3" id="KW-1185">Reference proteome</keyword>
<comment type="caution">
    <text evidence="2">The sequence shown here is derived from an EMBL/GenBank/DDBJ whole genome shotgun (WGS) entry which is preliminary data.</text>
</comment>
<feature type="compositionally biased region" description="Basic and acidic residues" evidence="1">
    <location>
        <begin position="196"/>
        <end position="210"/>
    </location>
</feature>
<dbReference type="PROSITE" id="PS51257">
    <property type="entry name" value="PROKAR_LIPOPROTEIN"/>
    <property type="match status" value="1"/>
</dbReference>
<evidence type="ECO:0008006" key="4">
    <source>
        <dbReference type="Google" id="ProtNLM"/>
    </source>
</evidence>
<name>A0ABW5D372_9BACT</name>
<dbReference type="EMBL" id="JBHUIM010000003">
    <property type="protein sequence ID" value="MFD2248347.1"/>
    <property type="molecule type" value="Genomic_DNA"/>
</dbReference>
<feature type="compositionally biased region" description="Polar residues" evidence="1">
    <location>
        <begin position="173"/>
        <end position="195"/>
    </location>
</feature>
<protein>
    <recommendedName>
        <fullName evidence="4">Lipoprotein</fullName>
    </recommendedName>
</protein>
<dbReference type="RefSeq" id="WP_250431700.1">
    <property type="nucleotide sequence ID" value="NZ_JALPRR010000004.1"/>
</dbReference>
<gene>
    <name evidence="2" type="ORF">ACFSKP_18920</name>
</gene>
<accession>A0ABW5D372</accession>
<sequence length="250" mass="27754">MKKVFYSIAIVSAMMFASCGEDRGTTTEVANANVDEDVNPNHIRGYGDEASHNTAGMSGDADLGYRQEAEQVASRMASDLKLDQPTQTKVQQVYYDRAKRMGELEDRYNYSETNRMGGQANNDTENDMSDNPNTNMDATRPNNANNAYTGNNNEGEGLNANAANNKNQNAAGTSGNNMSNDMSTTGAPMTQSQMESEQKKIMQDTDRQMKEVLTPEQYKQWQQNKSKYTNKQPESSSQNKSGDNMQKKNN</sequence>
<feature type="compositionally biased region" description="Polar residues" evidence="1">
    <location>
        <begin position="217"/>
        <end position="250"/>
    </location>
</feature>
<organism evidence="2 3">
    <name type="scientific">Pontibacter ruber</name>
    <dbReference type="NCBI Taxonomy" id="1343895"/>
    <lineage>
        <taxon>Bacteria</taxon>
        <taxon>Pseudomonadati</taxon>
        <taxon>Bacteroidota</taxon>
        <taxon>Cytophagia</taxon>
        <taxon>Cytophagales</taxon>
        <taxon>Hymenobacteraceae</taxon>
        <taxon>Pontibacter</taxon>
    </lineage>
</organism>
<proteinExistence type="predicted"/>
<feature type="compositionally biased region" description="Polar residues" evidence="1">
    <location>
        <begin position="112"/>
        <end position="141"/>
    </location>
</feature>
<evidence type="ECO:0000313" key="2">
    <source>
        <dbReference type="EMBL" id="MFD2248347.1"/>
    </source>
</evidence>